<evidence type="ECO:0000313" key="3">
    <source>
        <dbReference type="Proteomes" id="UP000231279"/>
    </source>
</evidence>
<dbReference type="AlphaFoldDB" id="A0A2G9I8E3"/>
<accession>A0A2G9I8E3</accession>
<proteinExistence type="predicted"/>
<dbReference type="Proteomes" id="UP000231279">
    <property type="component" value="Unassembled WGS sequence"/>
</dbReference>
<reference evidence="3" key="1">
    <citation type="journal article" date="2018" name="Gigascience">
        <title>Genome assembly of the Pink Ipe (Handroanthus impetiginosus, Bignoniaceae), a highly valued, ecologically keystone Neotropical timber forest tree.</title>
        <authorList>
            <person name="Silva-Junior O.B."/>
            <person name="Grattapaglia D."/>
            <person name="Novaes E."/>
            <person name="Collevatti R.G."/>
        </authorList>
    </citation>
    <scope>NUCLEOTIDE SEQUENCE [LARGE SCALE GENOMIC DNA]</scope>
    <source>
        <strain evidence="3">cv. UFG-1</strain>
    </source>
</reference>
<evidence type="ECO:0000313" key="2">
    <source>
        <dbReference type="EMBL" id="PIN26023.1"/>
    </source>
</evidence>
<evidence type="ECO:0000256" key="1">
    <source>
        <dbReference type="SAM" id="MobiDB-lite"/>
    </source>
</evidence>
<sequence length="55" mass="6754">MHEPPEKEKWKTKKRLKLQIKREKQKRKAANKRDPRRLGVKRQEKRGKGLLMLYS</sequence>
<keyword evidence="3" id="KW-1185">Reference proteome</keyword>
<comment type="caution">
    <text evidence="2">The sequence shown here is derived from an EMBL/GenBank/DDBJ whole genome shotgun (WGS) entry which is preliminary data.</text>
</comment>
<dbReference type="EMBL" id="NKXS01000158">
    <property type="protein sequence ID" value="PIN26023.1"/>
    <property type="molecule type" value="Genomic_DNA"/>
</dbReference>
<gene>
    <name evidence="2" type="ORF">CDL12_01245</name>
</gene>
<dbReference type="STRING" id="429701.A0A2G9I8E3"/>
<feature type="compositionally biased region" description="Basic residues" evidence="1">
    <location>
        <begin position="10"/>
        <end position="30"/>
    </location>
</feature>
<protein>
    <submittedName>
        <fullName evidence="2">Uncharacterized protein</fullName>
    </submittedName>
</protein>
<feature type="region of interest" description="Disordered" evidence="1">
    <location>
        <begin position="1"/>
        <end position="55"/>
    </location>
</feature>
<name>A0A2G9I8E3_9LAMI</name>
<organism evidence="2 3">
    <name type="scientific">Handroanthus impetiginosus</name>
    <dbReference type="NCBI Taxonomy" id="429701"/>
    <lineage>
        <taxon>Eukaryota</taxon>
        <taxon>Viridiplantae</taxon>
        <taxon>Streptophyta</taxon>
        <taxon>Embryophyta</taxon>
        <taxon>Tracheophyta</taxon>
        <taxon>Spermatophyta</taxon>
        <taxon>Magnoliopsida</taxon>
        <taxon>eudicotyledons</taxon>
        <taxon>Gunneridae</taxon>
        <taxon>Pentapetalae</taxon>
        <taxon>asterids</taxon>
        <taxon>lamiids</taxon>
        <taxon>Lamiales</taxon>
        <taxon>Bignoniaceae</taxon>
        <taxon>Crescentiina</taxon>
        <taxon>Tabebuia alliance</taxon>
        <taxon>Handroanthus</taxon>
    </lineage>
</organism>